<dbReference type="Pfam" id="PF13193">
    <property type="entry name" value="AMP-binding_C"/>
    <property type="match status" value="1"/>
</dbReference>
<dbReference type="NCBIfam" id="TIGR01733">
    <property type="entry name" value="AA-adenyl-dom"/>
    <property type="match status" value="1"/>
</dbReference>
<dbReference type="InterPro" id="IPR006162">
    <property type="entry name" value="Ppantetheine_attach_site"/>
</dbReference>
<dbReference type="PROSITE" id="PS00012">
    <property type="entry name" value="PHOSPHOPANTETHEINE"/>
    <property type="match status" value="1"/>
</dbReference>
<dbReference type="EMBL" id="FMCQ01000012">
    <property type="protein sequence ID" value="SCF14789.1"/>
    <property type="molecule type" value="Genomic_DNA"/>
</dbReference>
<dbReference type="SUPFAM" id="SSF53474">
    <property type="entry name" value="alpha/beta-Hydrolases"/>
    <property type="match status" value="1"/>
</dbReference>
<dbReference type="PANTHER" id="PTHR45527">
    <property type="entry name" value="NONRIBOSOMAL PEPTIDE SYNTHETASE"/>
    <property type="match status" value="1"/>
</dbReference>
<dbReference type="PROSITE" id="PS50075">
    <property type="entry name" value="CARRIER"/>
    <property type="match status" value="1"/>
</dbReference>
<feature type="domain" description="Carrier" evidence="3">
    <location>
        <begin position="566"/>
        <end position="641"/>
    </location>
</feature>
<dbReference type="Pfam" id="PF00975">
    <property type="entry name" value="Thioesterase"/>
    <property type="match status" value="1"/>
</dbReference>
<keyword evidence="1" id="KW-0596">Phosphopantetheine</keyword>
<name>A0ABY0KZ89_9ACTN</name>
<dbReference type="Gene3D" id="3.40.50.1820">
    <property type="entry name" value="alpha/beta hydrolase"/>
    <property type="match status" value="1"/>
</dbReference>
<dbReference type="PANTHER" id="PTHR45527:SF1">
    <property type="entry name" value="FATTY ACID SYNTHASE"/>
    <property type="match status" value="1"/>
</dbReference>
<evidence type="ECO:0000313" key="4">
    <source>
        <dbReference type="EMBL" id="SCF14789.1"/>
    </source>
</evidence>
<dbReference type="InterPro" id="IPR020802">
    <property type="entry name" value="TesA-like"/>
</dbReference>
<accession>A0ABY0KZ89</accession>
<dbReference type="Gene3D" id="3.30.559.30">
    <property type="entry name" value="Nonribosomal peptide synthetase, condensation domain"/>
    <property type="match status" value="1"/>
</dbReference>
<evidence type="ECO:0000256" key="2">
    <source>
        <dbReference type="ARBA" id="ARBA00022553"/>
    </source>
</evidence>
<keyword evidence="2" id="KW-0597">Phosphoprotein</keyword>
<dbReference type="Pfam" id="PF00501">
    <property type="entry name" value="AMP-binding"/>
    <property type="match status" value="1"/>
</dbReference>
<dbReference type="Gene3D" id="3.30.300.30">
    <property type="match status" value="1"/>
</dbReference>
<dbReference type="SUPFAM" id="SSF47336">
    <property type="entry name" value="ACP-like"/>
    <property type="match status" value="1"/>
</dbReference>
<evidence type="ECO:0000313" key="5">
    <source>
        <dbReference type="Proteomes" id="UP000199405"/>
    </source>
</evidence>
<gene>
    <name evidence="4" type="ORF">GA0070562_0629</name>
</gene>
<dbReference type="InterPro" id="IPR045851">
    <property type="entry name" value="AMP-bd_C_sf"/>
</dbReference>
<dbReference type="Pfam" id="PF00550">
    <property type="entry name" value="PP-binding"/>
    <property type="match status" value="1"/>
</dbReference>
<dbReference type="InterPro" id="IPR000873">
    <property type="entry name" value="AMP-dep_synth/lig_dom"/>
</dbReference>
<evidence type="ECO:0000259" key="3">
    <source>
        <dbReference type="PROSITE" id="PS50075"/>
    </source>
</evidence>
<dbReference type="Gene3D" id="3.40.50.980">
    <property type="match status" value="2"/>
</dbReference>
<dbReference type="InterPro" id="IPR025110">
    <property type="entry name" value="AMP-bd_C"/>
</dbReference>
<dbReference type="InterPro" id="IPR020459">
    <property type="entry name" value="AMP-binding"/>
</dbReference>
<reference evidence="4 5" key="1">
    <citation type="submission" date="2016-06" db="EMBL/GenBank/DDBJ databases">
        <authorList>
            <person name="Varghese N."/>
            <person name="Submissions Spin"/>
        </authorList>
    </citation>
    <scope>NUCLEOTIDE SEQUENCE [LARGE SCALE GENOMIC DNA]</scope>
    <source>
        <strain evidence="4 5">DSM 45142</strain>
    </source>
</reference>
<dbReference type="InterPro" id="IPR029058">
    <property type="entry name" value="AB_hydrolase_fold"/>
</dbReference>
<dbReference type="InterPro" id="IPR010071">
    <property type="entry name" value="AA_adenyl_dom"/>
</dbReference>
<dbReference type="Proteomes" id="UP000199405">
    <property type="component" value="Unassembled WGS sequence"/>
</dbReference>
<sequence length="913" mass="101212">EYSTELFGEGRVRRLVAHLGRVLAAAVADPGLPVSRLPLLDEEEQRLLDSFNDTAVDYGPAACLHETISRQAARTPDAVAVRHAGADLTYAQLDRRANQLARHLIDLGAGPDRLVGICAQRSTELVVALLATLKAGAAYVPLDPDHPRERLRYLIDDTDVPVVLTQHHLTDRLPDTTTHLALDTDWPTVATHPDTPPETTVTPDNLAYVIYTSGSTGKPKGVMVEHRAIDNRLRWMQHTYPLHAHDAVLQKTPYTFDVSVWEFFWPLMVGARLVLARPEGHRDNAYLTHTITSENITTVHFVPAMLRHFLNHLDTTTAPTTLTRVFCSGEALTADLRDRFFTHLDAELHNLYGPTEAAVDVTYWQCHPHHTDPTIPIGRPIANTQCHVLDPHHQPTPIGIPGELHLAGTCLARGYHHRDDLTHHTFITHPTTGQRLYRTGDIATWNPDGTLEYLGRNDHQVKINGQRIELGEIENTLTTHPHITHAIAGTHQPDPHTTPHLIAWITTDHPHPDQLTTDLRTWLTDHLPLHLIPATITPITHLPLTTSGKIDRKQLPLPTHTPTHHRPHTPTEHTLATIWTTLTNNPNPQPHDNFFTTGGNSLHAIQLITHIHNHFHITLPLRTLYTHPTLTTMATTIDTVRAGGADRATASSLVPLRAEGSRTPLHLVHPVGGSVVPYLPLVALLPTDLPVWGFEAAGLHDGEPCTDLPEMAARYVAELRRRQPHGPYRLGGWSFGGMVAYEMARRLTRDGERVELLLLMDTSSPAGDGPLPDDTDLLIDFAEDVAALQDADVPALDRDRLAELPPEERTAAVLAALRERGLVPAEAVDEMARRSAVFRANALAFRRYRPAPYDGVVSLLTAEGSGDHHARRWIEANLARVEHRRVPGTHYSMLREPHLTGVASTIADLNHGC</sequence>
<dbReference type="InterPro" id="IPR001031">
    <property type="entry name" value="Thioesterase"/>
</dbReference>
<proteinExistence type="predicted"/>
<dbReference type="CDD" id="cd17646">
    <property type="entry name" value="A_NRPS_AB3403-like"/>
    <property type="match status" value="1"/>
</dbReference>
<dbReference type="Gene3D" id="1.10.1200.10">
    <property type="entry name" value="ACP-like"/>
    <property type="match status" value="1"/>
</dbReference>
<dbReference type="InterPro" id="IPR009081">
    <property type="entry name" value="PP-bd_ACP"/>
</dbReference>
<dbReference type="PRINTS" id="PR00154">
    <property type="entry name" value="AMPBINDING"/>
</dbReference>
<keyword evidence="5" id="KW-1185">Reference proteome</keyword>
<comment type="caution">
    <text evidence="4">The sequence shown here is derived from an EMBL/GenBank/DDBJ whole genome shotgun (WGS) entry which is preliminary data.</text>
</comment>
<dbReference type="PROSITE" id="PS00455">
    <property type="entry name" value="AMP_BINDING"/>
    <property type="match status" value="1"/>
</dbReference>
<dbReference type="Gene3D" id="2.30.38.10">
    <property type="entry name" value="Luciferase, Domain 3"/>
    <property type="match status" value="1"/>
</dbReference>
<dbReference type="SUPFAM" id="SSF56801">
    <property type="entry name" value="Acetyl-CoA synthetase-like"/>
    <property type="match status" value="1"/>
</dbReference>
<dbReference type="SMART" id="SM00824">
    <property type="entry name" value="PKS_TE"/>
    <property type="match status" value="1"/>
</dbReference>
<evidence type="ECO:0000256" key="1">
    <source>
        <dbReference type="ARBA" id="ARBA00022450"/>
    </source>
</evidence>
<dbReference type="InterPro" id="IPR020845">
    <property type="entry name" value="AMP-binding_CS"/>
</dbReference>
<feature type="non-terminal residue" evidence="4">
    <location>
        <position position="1"/>
    </location>
</feature>
<protein>
    <submittedName>
        <fullName evidence="4">Amino acid adenylation domain-containing protein</fullName>
    </submittedName>
</protein>
<dbReference type="InterPro" id="IPR036736">
    <property type="entry name" value="ACP-like_sf"/>
</dbReference>
<organism evidence="4 5">
    <name type="scientific">Micromonospora tulbaghiae</name>
    <dbReference type="NCBI Taxonomy" id="479978"/>
    <lineage>
        <taxon>Bacteria</taxon>
        <taxon>Bacillati</taxon>
        <taxon>Actinomycetota</taxon>
        <taxon>Actinomycetes</taxon>
        <taxon>Micromonosporales</taxon>
        <taxon>Micromonosporaceae</taxon>
        <taxon>Micromonospora</taxon>
    </lineage>
</organism>